<evidence type="ECO:0000313" key="2">
    <source>
        <dbReference type="EMBL" id="VDO70309.1"/>
    </source>
</evidence>
<keyword evidence="1" id="KW-1133">Transmembrane helix</keyword>
<dbReference type="Proteomes" id="UP000279833">
    <property type="component" value="Unassembled WGS sequence"/>
</dbReference>
<evidence type="ECO:0000313" key="4">
    <source>
        <dbReference type="WBParaSite" id="SCUD_0000183301-mRNA-1"/>
    </source>
</evidence>
<sequence length="196" mass="22821">MFIFARIITLYNAEPSDYASILGTTVEDISWISIVCCIWTLGVLCVSRKAIRVPNRFTLCHLICVLFTCTGLLLGRFVNYYYYGIEESVNGGKLSQPIRWLNYLHFAIFFFGSTGTRCWTTLIALVLVMERARSLCFVLRYQLHIYLAGFFSCGHYQIYLNFNNPNIKKSRFLSVYSESWDEQSLFIFAFYDIRSD</sequence>
<feature type="transmembrane region" description="Helical" evidence="1">
    <location>
        <begin position="59"/>
        <end position="83"/>
    </location>
</feature>
<reference evidence="2 3" key="2">
    <citation type="submission" date="2018-11" db="EMBL/GenBank/DDBJ databases">
        <authorList>
            <consortium name="Pathogen Informatics"/>
        </authorList>
    </citation>
    <scope>NUCLEOTIDE SEQUENCE [LARGE SCALE GENOMIC DNA]</scope>
    <source>
        <strain evidence="2">Dakar</strain>
        <strain evidence="3">Dakar, Senegal</strain>
    </source>
</reference>
<gene>
    <name evidence="2" type="ORF">SCUD_LOCUS1834</name>
</gene>
<dbReference type="EMBL" id="UZAK01001590">
    <property type="protein sequence ID" value="VDO70309.1"/>
    <property type="molecule type" value="Genomic_DNA"/>
</dbReference>
<keyword evidence="3" id="KW-1185">Reference proteome</keyword>
<keyword evidence="1" id="KW-0812">Transmembrane</keyword>
<dbReference type="AlphaFoldDB" id="A0A183JGL2"/>
<dbReference type="WBParaSite" id="SCUD_0000183301-mRNA-1">
    <property type="protein sequence ID" value="SCUD_0000183301-mRNA-1"/>
    <property type="gene ID" value="SCUD_0000183301"/>
</dbReference>
<reference evidence="4" key="1">
    <citation type="submission" date="2016-06" db="UniProtKB">
        <authorList>
            <consortium name="WormBaseParasite"/>
        </authorList>
    </citation>
    <scope>IDENTIFICATION</scope>
</reference>
<feature type="transmembrane region" description="Helical" evidence="1">
    <location>
        <begin position="141"/>
        <end position="160"/>
    </location>
</feature>
<organism evidence="4">
    <name type="scientific">Schistosoma curassoni</name>
    <dbReference type="NCBI Taxonomy" id="6186"/>
    <lineage>
        <taxon>Eukaryota</taxon>
        <taxon>Metazoa</taxon>
        <taxon>Spiralia</taxon>
        <taxon>Lophotrochozoa</taxon>
        <taxon>Platyhelminthes</taxon>
        <taxon>Trematoda</taxon>
        <taxon>Digenea</taxon>
        <taxon>Strigeidida</taxon>
        <taxon>Schistosomatoidea</taxon>
        <taxon>Schistosomatidae</taxon>
        <taxon>Schistosoma</taxon>
    </lineage>
</organism>
<keyword evidence="1" id="KW-0472">Membrane</keyword>
<feature type="transmembrane region" description="Helical" evidence="1">
    <location>
        <begin position="29"/>
        <end position="47"/>
    </location>
</feature>
<protein>
    <submittedName>
        <fullName evidence="4">Heparan-alpha-glucosaminide N-acetyltransferase</fullName>
    </submittedName>
</protein>
<name>A0A183JGL2_9TREM</name>
<evidence type="ECO:0000256" key="1">
    <source>
        <dbReference type="SAM" id="Phobius"/>
    </source>
</evidence>
<proteinExistence type="predicted"/>
<feature type="transmembrane region" description="Helical" evidence="1">
    <location>
        <begin position="103"/>
        <end position="129"/>
    </location>
</feature>
<accession>A0A183JGL2</accession>
<evidence type="ECO:0000313" key="3">
    <source>
        <dbReference type="Proteomes" id="UP000279833"/>
    </source>
</evidence>